<evidence type="ECO:0000313" key="2">
    <source>
        <dbReference type="EMBL" id="MBC8557734.1"/>
    </source>
</evidence>
<organism evidence="2 3">
    <name type="scientific">Jutongia hominis</name>
    <dbReference type="NCBI Taxonomy" id="2763664"/>
    <lineage>
        <taxon>Bacteria</taxon>
        <taxon>Bacillati</taxon>
        <taxon>Bacillota</taxon>
        <taxon>Clostridia</taxon>
        <taxon>Lachnospirales</taxon>
        <taxon>Lachnospiraceae</taxon>
        <taxon>Jutongia</taxon>
    </lineage>
</organism>
<keyword evidence="1" id="KW-1133">Transmembrane helix</keyword>
<feature type="transmembrane region" description="Helical" evidence="1">
    <location>
        <begin position="12"/>
        <end position="32"/>
    </location>
</feature>
<dbReference type="Proteomes" id="UP000637513">
    <property type="component" value="Unassembled WGS sequence"/>
</dbReference>
<protein>
    <submittedName>
        <fullName evidence="2">YfhO family protein</fullName>
    </submittedName>
</protein>
<reference evidence="2 3" key="1">
    <citation type="submission" date="2020-08" db="EMBL/GenBank/DDBJ databases">
        <title>Genome public.</title>
        <authorList>
            <person name="Liu C."/>
            <person name="Sun Q."/>
        </authorList>
    </citation>
    <scope>NUCLEOTIDE SEQUENCE [LARGE SCALE GENOMIC DNA]</scope>
    <source>
        <strain evidence="2 3">BX3</strain>
    </source>
</reference>
<evidence type="ECO:0000313" key="3">
    <source>
        <dbReference type="Proteomes" id="UP000637513"/>
    </source>
</evidence>
<sequence length="79" mass="9276">MSVFVPMDKTEVLYHFLIVARFFFAGVSFSVYCRYHKLTSAYTLVGSMIYVFSGYALLTGIMRYFVIYHCTKSWLLLNF</sequence>
<dbReference type="EMBL" id="JACRSW010000031">
    <property type="protein sequence ID" value="MBC8557734.1"/>
    <property type="molecule type" value="Genomic_DNA"/>
</dbReference>
<keyword evidence="1" id="KW-0812">Transmembrane</keyword>
<comment type="caution">
    <text evidence="2">The sequence shown here is derived from an EMBL/GenBank/DDBJ whole genome shotgun (WGS) entry which is preliminary data.</text>
</comment>
<keyword evidence="3" id="KW-1185">Reference proteome</keyword>
<evidence type="ECO:0000256" key="1">
    <source>
        <dbReference type="SAM" id="Phobius"/>
    </source>
</evidence>
<keyword evidence="1" id="KW-0472">Membrane</keyword>
<feature type="transmembrane region" description="Helical" evidence="1">
    <location>
        <begin position="44"/>
        <end position="66"/>
    </location>
</feature>
<name>A0ABR7MVB1_9FIRM</name>
<gene>
    <name evidence="2" type="ORF">H8700_08440</name>
</gene>
<accession>A0ABR7MVB1</accession>
<proteinExistence type="predicted"/>